<keyword evidence="2" id="KW-1185">Reference proteome</keyword>
<sequence length="371" mass="40724">MPRRHHRCRRAASEAQRNSSGGAAMPGPLSVVPVGWLLLCWAAGCGATVRRLPSFGGHVAENRPAGTRVSGLSVPLTRLGREPWCAQVRGRRWQLRLLGEGQAHFQAALHARSGRVWLRTRRPLDREARAHYALRLALCCKPCPGPDPGAPSELAALDVAVLDANDNAPRFAPGPAGAAEIRVAETLALRAAVWQARAHDPDAGANAELRYFARPPSAHFFVVPRSGRVVLVRSLLRRRAPIPLRLFARDRGRPALLSAPLELRVLPQPVRLPRRQPPHRRRRRSPPEPPLALALPEDARPGTLLATLAPAARFPAARFELVSPPPDVAPVRLDADTGEVTLARPLDRESQPRWEIICRVQERTEHGENPV</sequence>
<evidence type="ECO:0000313" key="1">
    <source>
        <dbReference type="EMBL" id="KAH7989336.1"/>
    </source>
</evidence>
<accession>A0ACB8EAD9</accession>
<dbReference type="EMBL" id="CM037627">
    <property type="protein sequence ID" value="KAH7989336.1"/>
    <property type="molecule type" value="Genomic_DNA"/>
</dbReference>
<gene>
    <name evidence="1" type="ORF">K3G42_008402</name>
</gene>
<comment type="caution">
    <text evidence="1">The sequence shown here is derived from an EMBL/GenBank/DDBJ whole genome shotgun (WGS) entry which is preliminary data.</text>
</comment>
<dbReference type="Proteomes" id="UP000827872">
    <property type="component" value="Linkage Group LG14"/>
</dbReference>
<name>A0ACB8EAD9_9SAUR</name>
<organism evidence="1 2">
    <name type="scientific">Sphaerodactylus townsendi</name>
    <dbReference type="NCBI Taxonomy" id="933632"/>
    <lineage>
        <taxon>Eukaryota</taxon>
        <taxon>Metazoa</taxon>
        <taxon>Chordata</taxon>
        <taxon>Craniata</taxon>
        <taxon>Vertebrata</taxon>
        <taxon>Euteleostomi</taxon>
        <taxon>Lepidosauria</taxon>
        <taxon>Squamata</taxon>
        <taxon>Bifurcata</taxon>
        <taxon>Gekkota</taxon>
        <taxon>Sphaerodactylidae</taxon>
        <taxon>Sphaerodactylus</taxon>
    </lineage>
</organism>
<reference evidence="1" key="1">
    <citation type="submission" date="2021-08" db="EMBL/GenBank/DDBJ databases">
        <title>The first chromosome-level gecko genome reveals the dynamic sex chromosomes of Neotropical dwarf geckos (Sphaerodactylidae: Sphaerodactylus).</title>
        <authorList>
            <person name="Pinto B.J."/>
            <person name="Keating S.E."/>
            <person name="Gamble T."/>
        </authorList>
    </citation>
    <scope>NUCLEOTIDE SEQUENCE</scope>
    <source>
        <strain evidence="1">TG3544</strain>
    </source>
</reference>
<evidence type="ECO:0000313" key="2">
    <source>
        <dbReference type="Proteomes" id="UP000827872"/>
    </source>
</evidence>
<protein>
    <submittedName>
        <fullName evidence="1">Uncharacterized protein</fullName>
    </submittedName>
</protein>
<proteinExistence type="predicted"/>